<dbReference type="InterPro" id="IPR025506">
    <property type="entry name" value="Abi_alpha"/>
</dbReference>
<dbReference type="EMBL" id="LR027880">
    <property type="protein sequence ID" value="VCV22379.1"/>
    <property type="molecule type" value="Genomic_DNA"/>
</dbReference>
<dbReference type="RefSeq" id="WP_006857542.1">
    <property type="nucleotide sequence ID" value="NZ_GG692725.1"/>
</dbReference>
<protein>
    <recommendedName>
        <fullName evidence="5">DUF4393 domain-containing protein</fullName>
    </recommendedName>
</protein>
<accession>C7GC19</accession>
<dbReference type="EMBL" id="ABYJ02000109">
    <property type="protein sequence ID" value="EEV00663.1"/>
    <property type="molecule type" value="Genomic_DNA"/>
</dbReference>
<reference evidence="2 4" key="2">
    <citation type="submission" date="2018-09" db="EMBL/GenBank/DDBJ databases">
        <authorList>
            <person name="Petit M.-A."/>
            <person name="Lossouarn J."/>
        </authorList>
    </citation>
    <scope>NUCLEOTIDE SEQUENCE [LARGE SCALE GENOMIC DNA]</scope>
    <source>
        <strain evidence="2 4">L1-82</strain>
    </source>
</reference>
<dbReference type="AlphaFoldDB" id="C7GC19"/>
<proteinExistence type="predicted"/>
<evidence type="ECO:0000313" key="2">
    <source>
        <dbReference type="EMBL" id="VCV22379.1"/>
    </source>
</evidence>
<keyword evidence="4" id="KW-1185">Reference proteome</keyword>
<evidence type="ECO:0000313" key="4">
    <source>
        <dbReference type="Proteomes" id="UP000294398"/>
    </source>
</evidence>
<sequence>MSKDITNNFSVLNADLPESVDNALKNLTDLPSKNVGQTLSDCWFLVFGGISQLAEKRKLKYAKDLEEFKQSLSSKITSIPKENRVEANTQIVMPALENAKYCVEEPSLREMFANLISSSLDIEKQDIVHPSFSDILKTMTPLDAQNLKLIFDNYQLPICNIVRTSDNPSLYAVVLQNIFLENSECTIYERQSLSISFLSKQGLVEIPSSLSIHDDAAYFKYEQCDEMLQIQNQYPDYTFQLQKRLVKPTPLGVSFLDICCPD</sequence>
<evidence type="ECO:0008006" key="5">
    <source>
        <dbReference type="Google" id="ProtNLM"/>
    </source>
</evidence>
<gene>
    <name evidence="2" type="ORF">RIL182_02258</name>
    <name evidence="1" type="ORF">ROSINTL182_07454</name>
</gene>
<reference evidence="1 3" key="1">
    <citation type="submission" date="2009-08" db="EMBL/GenBank/DDBJ databases">
        <authorList>
            <person name="Weinstock G."/>
            <person name="Sodergren E."/>
            <person name="Clifton S."/>
            <person name="Fulton L."/>
            <person name="Fulton B."/>
            <person name="Courtney L."/>
            <person name="Fronick C."/>
            <person name="Harrison M."/>
            <person name="Strong C."/>
            <person name="Farmer C."/>
            <person name="Delahaunty K."/>
            <person name="Markovic C."/>
            <person name="Hall O."/>
            <person name="Minx P."/>
            <person name="Tomlinson C."/>
            <person name="Mitreva M."/>
            <person name="Nelson J."/>
            <person name="Hou S."/>
            <person name="Wollam A."/>
            <person name="Pepin K.H."/>
            <person name="Johnson M."/>
            <person name="Bhonagiri V."/>
            <person name="Nash W.E."/>
            <person name="Warren W."/>
            <person name="Chinwalla A."/>
            <person name="Mardis E.R."/>
            <person name="Wilson R.K."/>
        </authorList>
    </citation>
    <scope>NUCLEOTIDE SEQUENCE [LARGE SCALE GENOMIC DNA]</scope>
    <source>
        <strain evidence="1 3">L1-82</strain>
    </source>
</reference>
<dbReference type="Proteomes" id="UP000004828">
    <property type="component" value="Unassembled WGS sequence"/>
</dbReference>
<dbReference type="HOGENOM" id="CLU_086036_0_0_9"/>
<name>C7GC19_9FIRM</name>
<evidence type="ECO:0000313" key="3">
    <source>
        <dbReference type="Proteomes" id="UP000004828"/>
    </source>
</evidence>
<evidence type="ECO:0000313" key="1">
    <source>
        <dbReference type="EMBL" id="EEV00663.1"/>
    </source>
</evidence>
<dbReference type="GeneID" id="61433524"/>
<dbReference type="Pfam" id="PF14337">
    <property type="entry name" value="Abi_alpha"/>
    <property type="match status" value="1"/>
</dbReference>
<dbReference type="Gene3D" id="3.30.110.190">
    <property type="match status" value="1"/>
</dbReference>
<dbReference type="Proteomes" id="UP000294398">
    <property type="component" value="Chromosome"/>
</dbReference>
<organism evidence="1 3">
    <name type="scientific">Roseburia intestinalis L1-82</name>
    <dbReference type="NCBI Taxonomy" id="536231"/>
    <lineage>
        <taxon>Bacteria</taxon>
        <taxon>Bacillati</taxon>
        <taxon>Bacillota</taxon>
        <taxon>Clostridia</taxon>
        <taxon>Lachnospirales</taxon>
        <taxon>Lachnospiraceae</taxon>
        <taxon>Roseburia</taxon>
    </lineage>
</organism>